<evidence type="ECO:0000256" key="1">
    <source>
        <dbReference type="ARBA" id="ARBA00023163"/>
    </source>
</evidence>
<proteinExistence type="predicted"/>
<evidence type="ECO:0000259" key="2">
    <source>
        <dbReference type="PROSITE" id="PS51913"/>
    </source>
</evidence>
<feature type="domain" description="HTH HARE-type" evidence="2">
    <location>
        <begin position="1"/>
        <end position="70"/>
    </location>
</feature>
<name>A0AA94Y2B4_9BACE</name>
<evidence type="ECO:0000313" key="3">
    <source>
        <dbReference type="EMBL" id="UVQ95142.1"/>
    </source>
</evidence>
<dbReference type="PROSITE" id="PS51913">
    <property type="entry name" value="HTH_HARE"/>
    <property type="match status" value="1"/>
</dbReference>
<reference evidence="3" key="1">
    <citation type="submission" date="2022-08" db="EMBL/GenBank/DDBJ databases">
        <title>Genome Sequencing of Bacteroides fragilis Group Isolates with Nanopore Technology.</title>
        <authorList>
            <person name="Tisza M.J."/>
            <person name="Smith D."/>
            <person name="Dekker J.P."/>
        </authorList>
    </citation>
    <scope>NUCLEOTIDE SEQUENCE</scope>
    <source>
        <strain evidence="3">BFG-474</strain>
    </source>
</reference>
<dbReference type="AlphaFoldDB" id="A0AA94Y2B4"/>
<keyword evidence="1" id="KW-0804">Transcription</keyword>
<dbReference type="Proteomes" id="UP001060260">
    <property type="component" value="Chromosome"/>
</dbReference>
<dbReference type="Pfam" id="PF05066">
    <property type="entry name" value="HARE-HTH"/>
    <property type="match status" value="1"/>
</dbReference>
<dbReference type="EMBL" id="CP103166">
    <property type="protein sequence ID" value="UVQ95142.1"/>
    <property type="molecule type" value="Genomic_DNA"/>
</dbReference>
<protein>
    <submittedName>
        <fullName evidence="3">Winged helix-turn-helix domain-containing protein</fullName>
    </submittedName>
</protein>
<gene>
    <name evidence="3" type="ORF">NXW23_11980</name>
</gene>
<sequence length="82" mass="9772">MTLHEAIIKLLKEKGTPMTTTEIANALNENKWYMKKDKSEITPFQIHGRTKNYDKLFRRLGNTVYLVTNYKKINMHDFVRKL</sequence>
<evidence type="ECO:0000313" key="4">
    <source>
        <dbReference type="Proteomes" id="UP001060260"/>
    </source>
</evidence>
<dbReference type="InterPro" id="IPR007759">
    <property type="entry name" value="Asxl_HARE-HTH"/>
</dbReference>
<dbReference type="GO" id="GO:0006355">
    <property type="term" value="P:regulation of DNA-templated transcription"/>
    <property type="evidence" value="ECO:0007669"/>
    <property type="project" value="InterPro"/>
</dbReference>
<accession>A0AA94Y2B4</accession>
<organism evidence="3 4">
    <name type="scientific">Bacteroides caccae</name>
    <dbReference type="NCBI Taxonomy" id="47678"/>
    <lineage>
        <taxon>Bacteria</taxon>
        <taxon>Pseudomonadati</taxon>
        <taxon>Bacteroidota</taxon>
        <taxon>Bacteroidia</taxon>
        <taxon>Bacteroidales</taxon>
        <taxon>Bacteroidaceae</taxon>
        <taxon>Bacteroides</taxon>
    </lineage>
</organism>